<dbReference type="Proteomes" id="UP000194903">
    <property type="component" value="Unassembled WGS sequence"/>
</dbReference>
<proteinExistence type="predicted"/>
<sequence>MTNHITPTSNTNSPSHERNIDKLLATINSTPHPRQALALVGMIYCLYKTDLHTDSEDEEE</sequence>
<organism evidence="1 2">
    <name type="scientific">Butyricicoccus porcorum</name>
    <dbReference type="NCBI Taxonomy" id="1945634"/>
    <lineage>
        <taxon>Bacteria</taxon>
        <taxon>Bacillati</taxon>
        <taxon>Bacillota</taxon>
        <taxon>Clostridia</taxon>
        <taxon>Eubacteriales</taxon>
        <taxon>Butyricicoccaceae</taxon>
        <taxon>Butyricicoccus</taxon>
    </lineage>
</organism>
<comment type="caution">
    <text evidence="1">The sequence shown here is derived from an EMBL/GenBank/DDBJ whole genome shotgun (WGS) entry which is preliminary data.</text>
</comment>
<dbReference type="RefSeq" id="WP_087016576.1">
    <property type="nucleotide sequence ID" value="NZ_NHOC01000001.1"/>
</dbReference>
<keyword evidence="2" id="KW-1185">Reference proteome</keyword>
<dbReference type="EMBL" id="NHOC01000001">
    <property type="protein sequence ID" value="OUM21680.1"/>
    <property type="molecule type" value="Genomic_DNA"/>
</dbReference>
<gene>
    <name evidence="1" type="ORF">CBW42_00150</name>
</gene>
<accession>A0A252F7P6</accession>
<name>A0A252F7P6_9FIRM</name>
<evidence type="ECO:0000313" key="2">
    <source>
        <dbReference type="Proteomes" id="UP000194903"/>
    </source>
</evidence>
<dbReference type="AlphaFoldDB" id="A0A252F7P6"/>
<protein>
    <submittedName>
        <fullName evidence="1">Uncharacterized protein</fullName>
    </submittedName>
</protein>
<reference evidence="1 2" key="1">
    <citation type="submission" date="2017-05" db="EMBL/GenBank/DDBJ databases">
        <title>Butyricicoccus porcorum sp. nov. a butyrate-producing bacterium from the swine intestinal tract.</title>
        <authorList>
            <person name="Trachsel J."/>
            <person name="Humphrey S."/>
            <person name="Allen H.K."/>
        </authorList>
    </citation>
    <scope>NUCLEOTIDE SEQUENCE [LARGE SCALE GENOMIC DNA]</scope>
    <source>
        <strain evidence="1">BB10</strain>
    </source>
</reference>
<evidence type="ECO:0000313" key="1">
    <source>
        <dbReference type="EMBL" id="OUM21680.1"/>
    </source>
</evidence>